<organism evidence="1 2">
    <name type="scientific">Rhinolophus ferrumequinum</name>
    <name type="common">Greater horseshoe bat</name>
    <dbReference type="NCBI Taxonomy" id="59479"/>
    <lineage>
        <taxon>Eukaryota</taxon>
        <taxon>Metazoa</taxon>
        <taxon>Chordata</taxon>
        <taxon>Craniata</taxon>
        <taxon>Vertebrata</taxon>
        <taxon>Euteleostomi</taxon>
        <taxon>Mammalia</taxon>
        <taxon>Eutheria</taxon>
        <taxon>Laurasiatheria</taxon>
        <taxon>Chiroptera</taxon>
        <taxon>Yinpterochiroptera</taxon>
        <taxon>Rhinolophoidea</taxon>
        <taxon>Rhinolophidae</taxon>
        <taxon>Rhinolophinae</taxon>
        <taxon>Rhinolophus</taxon>
    </lineage>
</organism>
<proteinExistence type="predicted"/>
<accession>A0A7J7RPN4</accession>
<gene>
    <name evidence="1" type="ORF">mRhiFer1_009366</name>
</gene>
<protein>
    <submittedName>
        <fullName evidence="1">Uncharacterized protein</fullName>
    </submittedName>
</protein>
<dbReference type="AlphaFoldDB" id="A0A7J7RPN4"/>
<reference evidence="1 2" key="1">
    <citation type="journal article" date="2020" name="Nature">
        <title>Six reference-quality genomes reveal evolution of bat adaptations.</title>
        <authorList>
            <person name="Jebb D."/>
            <person name="Huang Z."/>
            <person name="Pippel M."/>
            <person name="Hughes G.M."/>
            <person name="Lavrichenko K."/>
            <person name="Devanna P."/>
            <person name="Winkler S."/>
            <person name="Jermiin L.S."/>
            <person name="Skirmuntt E.C."/>
            <person name="Katzourakis A."/>
            <person name="Burkitt-Gray L."/>
            <person name="Ray D.A."/>
            <person name="Sullivan K.A.M."/>
            <person name="Roscito J.G."/>
            <person name="Kirilenko B.M."/>
            <person name="Davalos L.M."/>
            <person name="Corthals A.P."/>
            <person name="Power M.L."/>
            <person name="Jones G."/>
            <person name="Ransome R.D."/>
            <person name="Dechmann D.K.N."/>
            <person name="Locatelli A.G."/>
            <person name="Puechmaille S.J."/>
            <person name="Fedrigo O."/>
            <person name="Jarvis E.D."/>
            <person name="Hiller M."/>
            <person name="Vernes S.C."/>
            <person name="Myers E.W."/>
            <person name="Teeling E.C."/>
        </authorList>
    </citation>
    <scope>NUCLEOTIDE SEQUENCE [LARGE SCALE GENOMIC DNA]</scope>
    <source>
        <strain evidence="1">MRhiFer1</strain>
        <tissue evidence="1">Lung</tissue>
    </source>
</reference>
<evidence type="ECO:0000313" key="2">
    <source>
        <dbReference type="Proteomes" id="UP000585614"/>
    </source>
</evidence>
<comment type="caution">
    <text evidence="1">The sequence shown here is derived from an EMBL/GenBank/DDBJ whole genome shotgun (WGS) entry which is preliminary data.</text>
</comment>
<name>A0A7J7RPN4_RHIFE</name>
<dbReference type="EMBL" id="JACAGC010000025">
    <property type="protein sequence ID" value="KAF6278079.1"/>
    <property type="molecule type" value="Genomic_DNA"/>
</dbReference>
<dbReference type="Proteomes" id="UP000585614">
    <property type="component" value="Unassembled WGS sequence"/>
</dbReference>
<evidence type="ECO:0000313" key="1">
    <source>
        <dbReference type="EMBL" id="KAF6278079.1"/>
    </source>
</evidence>
<sequence>MAGRPNGDVRHDVTQLLRPSTSKLSSSWEPLLPTSSRIHPTRHGFRPMVLQYHRSSYLLAHGGFSMPPVKQLEGSFKKMPPYFESSCSQPLLPTPSVEPSIKQPYPCIPQDFIYSFSEYLESACCASEKREENSSPSLQGT</sequence>